<evidence type="ECO:0000313" key="2">
    <source>
        <dbReference type="Proteomes" id="UP000663879"/>
    </source>
</evidence>
<accession>A0A813XE28</accession>
<dbReference type="AlphaFoldDB" id="A0A813XE28"/>
<reference evidence="1" key="1">
    <citation type="submission" date="2021-02" db="EMBL/GenBank/DDBJ databases">
        <authorList>
            <person name="Nowell W R."/>
        </authorList>
    </citation>
    <scope>NUCLEOTIDE SEQUENCE</scope>
    <source>
        <strain evidence="1">Ploen Becks lab</strain>
    </source>
</reference>
<comment type="caution">
    <text evidence="1">The sequence shown here is derived from an EMBL/GenBank/DDBJ whole genome shotgun (WGS) entry which is preliminary data.</text>
</comment>
<evidence type="ECO:0000313" key="1">
    <source>
        <dbReference type="EMBL" id="CAF0863488.1"/>
    </source>
</evidence>
<name>A0A813XE28_9BILA</name>
<dbReference type="Proteomes" id="UP000663879">
    <property type="component" value="Unassembled WGS sequence"/>
</dbReference>
<sequence length="162" mass="18563">MPTNNDSGKKYSSLKNCQACNTQLSKISKGRIYRVQKENVIRILNQFETKSKNIIQPNDYVCDSCISSANDFHHNNEQNVIDLNPSKINQEIESVEKRAMKKILVGRFQTIMKLSLIFHHQKSVIKNVPSALTQKLTRISNEAILDCLVMLLLLVDEDMEIE</sequence>
<proteinExistence type="predicted"/>
<dbReference type="EMBL" id="CAJNOC010001421">
    <property type="protein sequence ID" value="CAF0863488.1"/>
    <property type="molecule type" value="Genomic_DNA"/>
</dbReference>
<gene>
    <name evidence="1" type="ORF">OXX778_LOCUS9558</name>
</gene>
<organism evidence="1 2">
    <name type="scientific">Brachionus calyciflorus</name>
    <dbReference type="NCBI Taxonomy" id="104777"/>
    <lineage>
        <taxon>Eukaryota</taxon>
        <taxon>Metazoa</taxon>
        <taxon>Spiralia</taxon>
        <taxon>Gnathifera</taxon>
        <taxon>Rotifera</taxon>
        <taxon>Eurotatoria</taxon>
        <taxon>Monogononta</taxon>
        <taxon>Pseudotrocha</taxon>
        <taxon>Ploima</taxon>
        <taxon>Brachionidae</taxon>
        <taxon>Brachionus</taxon>
    </lineage>
</organism>
<keyword evidence="2" id="KW-1185">Reference proteome</keyword>
<protein>
    <submittedName>
        <fullName evidence="1">Uncharacterized protein</fullName>
    </submittedName>
</protein>